<comment type="caution">
    <text evidence="2">The sequence shown here is derived from an EMBL/GenBank/DDBJ whole genome shotgun (WGS) entry which is preliminary data.</text>
</comment>
<feature type="region of interest" description="Disordered" evidence="1">
    <location>
        <begin position="166"/>
        <end position="226"/>
    </location>
</feature>
<gene>
    <name evidence="2" type="ORF">PR048_032436</name>
</gene>
<proteinExistence type="predicted"/>
<evidence type="ECO:0000313" key="3">
    <source>
        <dbReference type="Proteomes" id="UP001159363"/>
    </source>
</evidence>
<organism evidence="2 3">
    <name type="scientific">Dryococelus australis</name>
    <dbReference type="NCBI Taxonomy" id="614101"/>
    <lineage>
        <taxon>Eukaryota</taxon>
        <taxon>Metazoa</taxon>
        <taxon>Ecdysozoa</taxon>
        <taxon>Arthropoda</taxon>
        <taxon>Hexapoda</taxon>
        <taxon>Insecta</taxon>
        <taxon>Pterygota</taxon>
        <taxon>Neoptera</taxon>
        <taxon>Polyneoptera</taxon>
        <taxon>Phasmatodea</taxon>
        <taxon>Verophasmatodea</taxon>
        <taxon>Anareolatae</taxon>
        <taxon>Phasmatidae</taxon>
        <taxon>Eurycanthinae</taxon>
        <taxon>Dryococelus</taxon>
    </lineage>
</organism>
<dbReference type="Proteomes" id="UP001159363">
    <property type="component" value="Chromosome 15"/>
</dbReference>
<name>A0ABQ9G564_9NEOP</name>
<evidence type="ECO:0000256" key="1">
    <source>
        <dbReference type="SAM" id="MobiDB-lite"/>
    </source>
</evidence>
<keyword evidence="3" id="KW-1185">Reference proteome</keyword>
<dbReference type="EMBL" id="JARBHB010000016">
    <property type="protein sequence ID" value="KAJ8866577.1"/>
    <property type="molecule type" value="Genomic_DNA"/>
</dbReference>
<accession>A0ABQ9G564</accession>
<protein>
    <submittedName>
        <fullName evidence="2">Uncharacterized protein</fullName>
    </submittedName>
</protein>
<sequence>MSGEDEFCITHQPILRQFLSKLRPPGGGVFAVVLTLAANASHMELETGYCGRHVSFLLSLWDVCPGWRRGEDRHPSSSLAGLYHAAAASLFARPSRLVVGMCEFWARSSDLVTVPEASRADATASRRFETAARRFENAARLAAVILVLALLCTAVAGAELRHWNTTGRGSGVRIGDGRPREGLKLGGENVRPRPEPTTTPPPTPAPKPPTTVGHGPSTPPPYSRSHRDSLQIGVVLPKVLFGLREYTKKIMAVKQMLQKTTRGRKMERFSEFGFTWIISMKTITPSPTSKTLIDSSLTVSSHYKTCTAFSWLPTSDCILDGSEDCVAIGHSPPKAVSSGSDNGERSHTCRVLPWLLVGCGKTPDPAVQWPISARRLGIHVPNRWLVEGVFLQAASPRAVNLLASPRDYPGSIPCKVTPDFRMCESCRTIPLVGGFSRGSPVSPCRFIPVLLNTHSYVSEYSFSVLHVIDLFSTARQWKRRGSRRRLPELCCVLIHNTRSLAFWQTKLFPIHNPPPPLHQEFYRLLVYLLVRCGEGTQFLLSSSLPLPLDSALSYAVSSQAWLAGKLQQHTEAVGNDDTAMAHLVSVQVLRGWCHEEKDWLPLHIARYWRRSGAICHGFWLLAGVPTHSNLAMHSPLVAIAVLDSTGRERACSGDDVNYRCVRTGVTVHSKKYRGRDGVVVRLLALYQGEPGSISSLVAPGFSHVGVVSKDVTDWRISSFPRPCIPGAAPCSPRFTFVGSQDLDVESLPGLFTVHPLLRNTVVLSFTASFHMQILLLASCTRISPRRLGLDSIRGYARIFSHETRAGLCRWSACFLRDLQFLLPTHSAAPPYSFSFTLIGSQDLAVEIRSTGCGKWWGDRGVRSGNGKRGVRDVAWLQHPCKTIGT</sequence>
<feature type="compositionally biased region" description="Pro residues" evidence="1">
    <location>
        <begin position="195"/>
        <end position="209"/>
    </location>
</feature>
<reference evidence="2 3" key="1">
    <citation type="submission" date="2023-02" db="EMBL/GenBank/DDBJ databases">
        <title>LHISI_Scaffold_Assembly.</title>
        <authorList>
            <person name="Stuart O.P."/>
            <person name="Cleave R."/>
            <person name="Magrath M.J.L."/>
            <person name="Mikheyev A.S."/>
        </authorList>
    </citation>
    <scope>NUCLEOTIDE SEQUENCE [LARGE SCALE GENOMIC DNA]</scope>
    <source>
        <strain evidence="2">Daus_M_001</strain>
        <tissue evidence="2">Leg muscle</tissue>
    </source>
</reference>
<evidence type="ECO:0000313" key="2">
    <source>
        <dbReference type="EMBL" id="KAJ8866577.1"/>
    </source>
</evidence>